<keyword evidence="1" id="KW-0732">Signal</keyword>
<dbReference type="EMBL" id="AP017378">
    <property type="protein sequence ID" value="BBD06828.1"/>
    <property type="molecule type" value="Genomic_DNA"/>
</dbReference>
<evidence type="ECO:0000313" key="2">
    <source>
        <dbReference type="EMBL" id="BBD06828.1"/>
    </source>
</evidence>
<dbReference type="Pfam" id="PF11901">
    <property type="entry name" value="DM9"/>
    <property type="match status" value="1"/>
</dbReference>
<evidence type="ECO:0000256" key="1">
    <source>
        <dbReference type="SAM" id="SignalP"/>
    </source>
</evidence>
<dbReference type="KEGG" id="dfl:DFE_0102"/>
<dbReference type="GO" id="GO:0000428">
    <property type="term" value="C:DNA-directed RNA polymerase complex"/>
    <property type="evidence" value="ECO:0007669"/>
    <property type="project" value="UniProtKB-KW"/>
</dbReference>
<gene>
    <name evidence="2" type="ORF">DFE_0102</name>
</gene>
<keyword evidence="2" id="KW-0240">DNA-directed RNA polymerase</keyword>
<accession>A0A2Z6AUC3</accession>
<protein>
    <submittedName>
        <fullName evidence="2">DNA-directed RNA polymerase</fullName>
    </submittedName>
</protein>
<reference evidence="2 3" key="1">
    <citation type="journal article" date="2018" name="Sci. Adv.">
        <title>Multi-heme cytochromes provide a pathway for survival in energy-limited environments.</title>
        <authorList>
            <person name="Deng X."/>
            <person name="Dohmae N."/>
            <person name="Nealson K.H."/>
            <person name="Hashimoto K."/>
            <person name="Okamoto A."/>
        </authorList>
    </citation>
    <scope>NUCLEOTIDE SEQUENCE [LARGE SCALE GENOMIC DNA]</scope>
    <source>
        <strain evidence="2 3">IS5</strain>
    </source>
</reference>
<evidence type="ECO:0000313" key="3">
    <source>
        <dbReference type="Proteomes" id="UP000269883"/>
    </source>
</evidence>
<keyword evidence="2" id="KW-0804">Transcription</keyword>
<keyword evidence="3" id="KW-1185">Reference proteome</keyword>
<dbReference type="AlphaFoldDB" id="A0A2Z6AUC3"/>
<feature type="signal peptide" evidence="1">
    <location>
        <begin position="1"/>
        <end position="29"/>
    </location>
</feature>
<sequence>MRKMCAKILWMVVAIWMLMLLSVAGNGFAGDWGSGKNGGVPKSAHSIENGVYAVKAKIPTTSGSHAYYPGTVSLGENKAEIYGQAQKYSAASYDVYLPKAKWCKGGATMAPKGAVQFGQDGGPLYFIRARIGGKYCYGTFGAVIGAPYVYCGNMPQEAYSYEALCK</sequence>
<feature type="chain" id="PRO_5016263099" evidence="1">
    <location>
        <begin position="30"/>
        <end position="166"/>
    </location>
</feature>
<name>A0A2Z6AUC3_9BACT</name>
<organism evidence="2 3">
    <name type="scientific">Desulfovibrio ferrophilus</name>
    <dbReference type="NCBI Taxonomy" id="241368"/>
    <lineage>
        <taxon>Bacteria</taxon>
        <taxon>Pseudomonadati</taxon>
        <taxon>Thermodesulfobacteriota</taxon>
        <taxon>Desulfovibrionia</taxon>
        <taxon>Desulfovibrionales</taxon>
        <taxon>Desulfovibrionaceae</taxon>
        <taxon>Desulfovibrio</taxon>
    </lineage>
</organism>
<dbReference type="InterPro" id="IPR006616">
    <property type="entry name" value="DM9_repeat"/>
</dbReference>
<proteinExistence type="predicted"/>
<dbReference type="Proteomes" id="UP000269883">
    <property type="component" value="Chromosome"/>
</dbReference>
<dbReference type="RefSeq" id="WP_126375632.1">
    <property type="nucleotide sequence ID" value="NZ_AP017378.1"/>
</dbReference>